<name>A0ABW8YJB7_9SPHN</name>
<protein>
    <submittedName>
        <fullName evidence="2">Uncharacterized protein</fullName>
    </submittedName>
</protein>
<feature type="transmembrane region" description="Helical" evidence="1">
    <location>
        <begin position="63"/>
        <end position="80"/>
    </location>
</feature>
<feature type="transmembrane region" description="Helical" evidence="1">
    <location>
        <begin position="131"/>
        <end position="153"/>
    </location>
</feature>
<dbReference type="EMBL" id="JBELQC010000001">
    <property type="protein sequence ID" value="MFL9840356.1"/>
    <property type="molecule type" value="Genomic_DNA"/>
</dbReference>
<comment type="caution">
    <text evidence="2">The sequence shown here is derived from an EMBL/GenBank/DDBJ whole genome shotgun (WGS) entry which is preliminary data.</text>
</comment>
<feature type="transmembrane region" description="Helical" evidence="1">
    <location>
        <begin position="165"/>
        <end position="185"/>
    </location>
</feature>
<sequence length="255" mass="25347">MSAAGTRDDGATLIAVGAAVAIAASLAHEALGHGVGCLADGGSVTLITFLVFRCAGAGVLADAGGPIGALCVAAACLIALRRFRPAPSAISLFGYALGVQTMLWVCAQMVREGIDGSDDWGHVAADLGWPPAWHAVAIAVGAIGYVGTIRIAARMGGSLAGGRPARLIIPYASACGVAIALAALWHGDRAASALDAFLSFGVAPIGYLLAIGVVARSPATPPLAPLARDHRWLGAVVLIGGVFAATIAQGVGRLA</sequence>
<evidence type="ECO:0000313" key="3">
    <source>
        <dbReference type="Proteomes" id="UP001629244"/>
    </source>
</evidence>
<keyword evidence="3" id="KW-1185">Reference proteome</keyword>
<proteinExistence type="predicted"/>
<evidence type="ECO:0000313" key="2">
    <source>
        <dbReference type="EMBL" id="MFL9840356.1"/>
    </source>
</evidence>
<accession>A0ABW8YJB7</accession>
<feature type="transmembrane region" description="Helical" evidence="1">
    <location>
        <begin position="231"/>
        <end position="252"/>
    </location>
</feature>
<feature type="transmembrane region" description="Helical" evidence="1">
    <location>
        <begin position="197"/>
        <end position="219"/>
    </location>
</feature>
<evidence type="ECO:0000256" key="1">
    <source>
        <dbReference type="SAM" id="Phobius"/>
    </source>
</evidence>
<feature type="transmembrane region" description="Helical" evidence="1">
    <location>
        <begin position="92"/>
        <end position="111"/>
    </location>
</feature>
<gene>
    <name evidence="2" type="ORF">ABS767_05220</name>
</gene>
<keyword evidence="1" id="KW-0812">Transmembrane</keyword>
<dbReference type="Proteomes" id="UP001629244">
    <property type="component" value="Unassembled WGS sequence"/>
</dbReference>
<keyword evidence="1" id="KW-0472">Membrane</keyword>
<reference evidence="2 3" key="1">
    <citation type="submission" date="2024-06" db="EMBL/GenBank/DDBJ databases">
        <authorList>
            <person name="Kaempfer P."/>
            <person name="Viver T."/>
        </authorList>
    </citation>
    <scope>NUCLEOTIDE SEQUENCE [LARGE SCALE GENOMIC DNA]</scope>
    <source>
        <strain evidence="2 3">ST-64</strain>
    </source>
</reference>
<keyword evidence="1" id="KW-1133">Transmembrane helix</keyword>
<dbReference type="RefSeq" id="WP_408077296.1">
    <property type="nucleotide sequence ID" value="NZ_JBELQC010000001.1"/>
</dbReference>
<organism evidence="2 3">
    <name type="scientific">Sphingomonas plantiphila</name>
    <dbReference type="NCBI Taxonomy" id="3163295"/>
    <lineage>
        <taxon>Bacteria</taxon>
        <taxon>Pseudomonadati</taxon>
        <taxon>Pseudomonadota</taxon>
        <taxon>Alphaproteobacteria</taxon>
        <taxon>Sphingomonadales</taxon>
        <taxon>Sphingomonadaceae</taxon>
        <taxon>Sphingomonas</taxon>
    </lineage>
</organism>